<dbReference type="OrthoDB" id="9017325at2"/>
<keyword evidence="2" id="KW-1185">Reference proteome</keyword>
<proteinExistence type="predicted"/>
<name>A0A0G3XIQ0_9SPHN</name>
<dbReference type="RefSeq" id="WP_047822212.1">
    <property type="nucleotide sequence ID" value="NZ_CP011770.1"/>
</dbReference>
<dbReference type="EMBL" id="CP011770">
    <property type="protein sequence ID" value="AKM11027.1"/>
    <property type="molecule type" value="Genomic_DNA"/>
</dbReference>
<organism evidence="1 2">
    <name type="scientific">Croceicoccus naphthovorans</name>
    <dbReference type="NCBI Taxonomy" id="1348774"/>
    <lineage>
        <taxon>Bacteria</taxon>
        <taxon>Pseudomonadati</taxon>
        <taxon>Pseudomonadota</taxon>
        <taxon>Alphaproteobacteria</taxon>
        <taxon>Sphingomonadales</taxon>
        <taxon>Erythrobacteraceae</taxon>
        <taxon>Croceicoccus</taxon>
    </lineage>
</organism>
<protein>
    <submittedName>
        <fullName evidence="1">Uncharacterized protein</fullName>
    </submittedName>
</protein>
<dbReference type="KEGG" id="cna:AB433_15325"/>
<dbReference type="STRING" id="1348774.AB433_15325"/>
<dbReference type="Pfam" id="PF22558">
    <property type="entry name" value="REase-ARP"/>
    <property type="match status" value="1"/>
</dbReference>
<gene>
    <name evidence="1" type="ORF">AB433_15325</name>
</gene>
<dbReference type="InterPro" id="IPR054333">
    <property type="entry name" value="REase-ARP-assoc"/>
</dbReference>
<dbReference type="Proteomes" id="UP000035287">
    <property type="component" value="Chromosome"/>
</dbReference>
<evidence type="ECO:0000313" key="1">
    <source>
        <dbReference type="EMBL" id="AKM11027.1"/>
    </source>
</evidence>
<reference evidence="1 2" key="1">
    <citation type="submission" date="2015-06" db="EMBL/GenBank/DDBJ databases">
        <authorList>
            <person name="Zeng Y."/>
            <person name="Huang Y."/>
        </authorList>
    </citation>
    <scope>NUCLEOTIDE SEQUENCE [LARGE SCALE GENOMIC DNA]</scope>
    <source>
        <strain evidence="1 2">PQ-2</strain>
    </source>
</reference>
<accession>A0A0G3XIQ0</accession>
<sequence length="249" mass="28097">MMTLPGFLPGVPAEHVLNRLATAGGKEVESGKFASPESSAALAVNCFGWFIERLESFPPLPGMDNSDPVEMVDVEFTARFPWSGGRHPWLDAVVQTQVSLIGIESKRFEPFRDQKSVSLSSAYDRPVWGDNMRRYEQMRDRLRSGAVTFRHLDAVQLVKHAFGLVTEARRRGRRPVLFYIYAEPTSRAGKAIPSEDILRHRKEITEFAEAVRGDDVAFHFSSYRDWISTWPNGGDLKAHGRTIIETFSP</sequence>
<dbReference type="AlphaFoldDB" id="A0A0G3XIQ0"/>
<evidence type="ECO:0000313" key="2">
    <source>
        <dbReference type="Proteomes" id="UP000035287"/>
    </source>
</evidence>
<dbReference type="PATRIC" id="fig|1348774.3.peg.3226"/>